<evidence type="ECO:0000256" key="7">
    <source>
        <dbReference type="ARBA" id="ARBA00022723"/>
    </source>
</evidence>
<comment type="cofactor">
    <cofactor evidence="11">
        <name>Ca(2+)</name>
        <dbReference type="ChEBI" id="CHEBI:29108"/>
    </cofactor>
    <text evidence="11">Binds 2 calcium ions per subunit.</text>
</comment>
<protein>
    <recommendedName>
        <fullName evidence="4">peroxidase</fullName>
        <ecNumber evidence="4">1.11.1.7</ecNumber>
    </recommendedName>
</protein>
<keyword evidence="8" id="KW-0560">Oxidoreductase</keyword>
<accession>A0A2I0K8J8</accession>
<evidence type="ECO:0000313" key="15">
    <source>
        <dbReference type="EMBL" id="PKI64861.1"/>
    </source>
</evidence>
<feature type="active site" description="Proton acceptor" evidence="10">
    <location>
        <position position="68"/>
    </location>
</feature>
<reference evidence="15 16" key="1">
    <citation type="submission" date="2017-11" db="EMBL/GenBank/DDBJ databases">
        <title>De-novo sequencing of pomegranate (Punica granatum L.) genome.</title>
        <authorList>
            <person name="Akparov Z."/>
            <person name="Amiraslanov A."/>
            <person name="Hajiyeva S."/>
            <person name="Abbasov M."/>
            <person name="Kaur K."/>
            <person name="Hamwieh A."/>
            <person name="Solovyev V."/>
            <person name="Salamov A."/>
            <person name="Braich B."/>
            <person name="Kosarev P."/>
            <person name="Mahmoud A."/>
            <person name="Hajiyev E."/>
            <person name="Babayeva S."/>
            <person name="Izzatullayeva V."/>
            <person name="Mammadov A."/>
            <person name="Mammadov A."/>
            <person name="Sharifova S."/>
            <person name="Ojaghi J."/>
            <person name="Eynullazada K."/>
            <person name="Bayramov B."/>
            <person name="Abdulazimova A."/>
            <person name="Shahmuradov I."/>
        </authorList>
    </citation>
    <scope>NUCLEOTIDE SEQUENCE [LARGE SCALE GENOMIC DNA]</scope>
    <source>
        <strain evidence="16">cv. AG2017</strain>
        <tissue evidence="15">Leaf</tissue>
    </source>
</reference>
<comment type="cofactor">
    <cofactor evidence="2">
        <name>heme b</name>
        <dbReference type="ChEBI" id="CHEBI:60344"/>
    </cofactor>
</comment>
<dbReference type="GO" id="GO:0140825">
    <property type="term" value="F:lactoperoxidase activity"/>
    <property type="evidence" value="ECO:0007669"/>
    <property type="project" value="UniProtKB-EC"/>
</dbReference>
<feature type="binding site" evidence="11">
    <location>
        <position position="69"/>
    </location>
    <ligand>
        <name>Ca(2+)</name>
        <dbReference type="ChEBI" id="CHEBI:29108"/>
        <label>1</label>
    </ligand>
</feature>
<comment type="caution">
    <text evidence="15">The sequence shown here is derived from an EMBL/GenBank/DDBJ whole genome shotgun (WGS) entry which is preliminary data.</text>
</comment>
<evidence type="ECO:0000256" key="10">
    <source>
        <dbReference type="PIRSR" id="PIRSR600823-1"/>
    </source>
</evidence>
<keyword evidence="16" id="KW-1185">Reference proteome</keyword>
<dbReference type="PROSITE" id="PS00436">
    <property type="entry name" value="PEROXIDASE_2"/>
    <property type="match status" value="1"/>
</dbReference>
<feature type="signal peptide" evidence="13">
    <location>
        <begin position="1"/>
        <end position="26"/>
    </location>
</feature>
<comment type="function">
    <text evidence="3">Removal of H(2)O(2), oxidation of toxic reductants, biosynthesis and degradation of lignin, suberization, auxin catabolism, response to environmental stresses such as wounding, pathogen attack and oxidative stress. These functions might be dependent on each isozyme/isoform in each plant tissue.</text>
</comment>
<keyword evidence="6" id="KW-0349">Heme</keyword>
<evidence type="ECO:0000256" key="12">
    <source>
        <dbReference type="PIRSR" id="PIRSR600823-4"/>
    </source>
</evidence>
<evidence type="ECO:0000256" key="1">
    <source>
        <dbReference type="ARBA" id="ARBA00000189"/>
    </source>
</evidence>
<feature type="chain" id="PRO_5014193173" description="peroxidase" evidence="13">
    <location>
        <begin position="27"/>
        <end position="98"/>
    </location>
</feature>
<dbReference type="PROSITE" id="PS50873">
    <property type="entry name" value="PEROXIDASE_4"/>
    <property type="match status" value="1"/>
</dbReference>
<evidence type="ECO:0000256" key="13">
    <source>
        <dbReference type="SAM" id="SignalP"/>
    </source>
</evidence>
<evidence type="ECO:0000256" key="9">
    <source>
        <dbReference type="ARBA" id="ARBA00023004"/>
    </source>
</evidence>
<keyword evidence="9" id="KW-0408">Iron</keyword>
<comment type="catalytic activity">
    <reaction evidence="1">
        <text>2 a phenolic donor + H2O2 = 2 a phenolic radical donor + 2 H2O</text>
        <dbReference type="Rhea" id="RHEA:56136"/>
        <dbReference type="ChEBI" id="CHEBI:15377"/>
        <dbReference type="ChEBI" id="CHEBI:16240"/>
        <dbReference type="ChEBI" id="CHEBI:139520"/>
        <dbReference type="ChEBI" id="CHEBI:139521"/>
        <dbReference type="EC" id="1.11.1.7"/>
    </reaction>
</comment>
<dbReference type="STRING" id="22663.A0A2I0K8J8"/>
<dbReference type="InterPro" id="IPR010255">
    <property type="entry name" value="Haem_peroxidase_sf"/>
</dbReference>
<dbReference type="GO" id="GO:0046872">
    <property type="term" value="F:metal ion binding"/>
    <property type="evidence" value="ECO:0007669"/>
    <property type="project" value="UniProtKB-KW"/>
</dbReference>
<dbReference type="PRINTS" id="PR00461">
    <property type="entry name" value="PLPEROXIDASE"/>
</dbReference>
<dbReference type="InterPro" id="IPR000823">
    <property type="entry name" value="Peroxidase_pln"/>
</dbReference>
<dbReference type="InterPro" id="IPR019794">
    <property type="entry name" value="Peroxidases_AS"/>
</dbReference>
<evidence type="ECO:0000256" key="11">
    <source>
        <dbReference type="PIRSR" id="PIRSR600823-3"/>
    </source>
</evidence>
<dbReference type="EC" id="1.11.1.7" evidence="4"/>
<dbReference type="PANTHER" id="PTHR31517">
    <property type="match status" value="1"/>
</dbReference>
<keyword evidence="11" id="KW-0106">Calcium</keyword>
<feature type="binding site" evidence="11">
    <location>
        <position position="72"/>
    </location>
    <ligand>
        <name>Ca(2+)</name>
        <dbReference type="ChEBI" id="CHEBI:29108"/>
        <label>1</label>
    </ligand>
</feature>
<evidence type="ECO:0000313" key="16">
    <source>
        <dbReference type="Proteomes" id="UP000233551"/>
    </source>
</evidence>
<feature type="site" description="Transition state stabilizer" evidence="12">
    <location>
        <position position="64"/>
    </location>
</feature>
<dbReference type="GO" id="GO:0006979">
    <property type="term" value="P:response to oxidative stress"/>
    <property type="evidence" value="ECO:0007669"/>
    <property type="project" value="InterPro"/>
</dbReference>
<evidence type="ECO:0000256" key="8">
    <source>
        <dbReference type="ARBA" id="ARBA00023002"/>
    </source>
</evidence>
<feature type="binding site" evidence="11">
    <location>
        <position position="76"/>
    </location>
    <ligand>
        <name>Ca(2+)</name>
        <dbReference type="ChEBI" id="CHEBI:29108"/>
        <label>1</label>
    </ligand>
</feature>
<keyword evidence="5" id="KW-0575">Peroxidase</keyword>
<feature type="domain" description="Plant heme peroxidase family profile" evidence="14">
    <location>
        <begin position="27"/>
        <end position="78"/>
    </location>
</feature>
<keyword evidence="7 11" id="KW-0479">Metal-binding</keyword>
<dbReference type="EMBL" id="PGOL01000791">
    <property type="protein sequence ID" value="PKI64861.1"/>
    <property type="molecule type" value="Genomic_DNA"/>
</dbReference>
<gene>
    <name evidence="15" type="ORF">CRG98_014776</name>
</gene>
<dbReference type="GO" id="GO:0020037">
    <property type="term" value="F:heme binding"/>
    <property type="evidence" value="ECO:0007669"/>
    <property type="project" value="InterPro"/>
</dbReference>
<dbReference type="Proteomes" id="UP000233551">
    <property type="component" value="Unassembled WGS sequence"/>
</dbReference>
<name>A0A2I0K8J8_PUNGR</name>
<proteinExistence type="predicted"/>
<evidence type="ECO:0000256" key="2">
    <source>
        <dbReference type="ARBA" id="ARBA00001970"/>
    </source>
</evidence>
<sequence>MAGKWTMLMVMAVAIIIGEMIGRGEGQLVENFYGNRCPNLEAIVRQAVSAKAAQNIPTVPATLRLFFHDCFVETIDANPGVAANMLVVDGSIHILPGH</sequence>
<evidence type="ECO:0000256" key="4">
    <source>
        <dbReference type="ARBA" id="ARBA00012313"/>
    </source>
</evidence>
<evidence type="ECO:0000256" key="6">
    <source>
        <dbReference type="ARBA" id="ARBA00022617"/>
    </source>
</evidence>
<dbReference type="SUPFAM" id="SSF48113">
    <property type="entry name" value="Heme-dependent peroxidases"/>
    <property type="match status" value="1"/>
</dbReference>
<dbReference type="AlphaFoldDB" id="A0A2I0K8J8"/>
<dbReference type="InterPro" id="IPR002016">
    <property type="entry name" value="Haem_peroxidase"/>
</dbReference>
<evidence type="ECO:0000256" key="5">
    <source>
        <dbReference type="ARBA" id="ARBA00022559"/>
    </source>
</evidence>
<evidence type="ECO:0000256" key="3">
    <source>
        <dbReference type="ARBA" id="ARBA00002322"/>
    </source>
</evidence>
<dbReference type="Gene3D" id="1.10.520.10">
    <property type="match status" value="1"/>
</dbReference>
<organism evidence="15 16">
    <name type="scientific">Punica granatum</name>
    <name type="common">Pomegranate</name>
    <dbReference type="NCBI Taxonomy" id="22663"/>
    <lineage>
        <taxon>Eukaryota</taxon>
        <taxon>Viridiplantae</taxon>
        <taxon>Streptophyta</taxon>
        <taxon>Embryophyta</taxon>
        <taxon>Tracheophyta</taxon>
        <taxon>Spermatophyta</taxon>
        <taxon>Magnoliopsida</taxon>
        <taxon>eudicotyledons</taxon>
        <taxon>Gunneridae</taxon>
        <taxon>Pentapetalae</taxon>
        <taxon>rosids</taxon>
        <taxon>malvids</taxon>
        <taxon>Myrtales</taxon>
        <taxon>Lythraceae</taxon>
        <taxon>Punica</taxon>
    </lineage>
</organism>
<evidence type="ECO:0000259" key="14">
    <source>
        <dbReference type="PROSITE" id="PS50873"/>
    </source>
</evidence>
<keyword evidence="13" id="KW-0732">Signal</keyword>
<dbReference type="PANTHER" id="PTHR31517:SF51">
    <property type="entry name" value="PEROXIDASE 55"/>
    <property type="match status" value="1"/>
</dbReference>